<dbReference type="EMBL" id="CP076544">
    <property type="protein sequence ID" value="QWS33059.1"/>
    <property type="molecule type" value="Genomic_DNA"/>
</dbReference>
<name>A0ACD1E2S4_9MICO</name>
<proteinExistence type="predicted"/>
<evidence type="ECO:0000313" key="2">
    <source>
        <dbReference type="Proteomes" id="UP000681794"/>
    </source>
</evidence>
<sequence length="92" mass="10410">MTLQLLSLTLAYDDTRFFGSVMFTDPAHPDDKSATVLVDHADEPPWFRLTNVDPTAQDPTAPAMAEADRIMRFLLRYTPDRIGRTQADFPQP</sequence>
<reference evidence="1" key="1">
    <citation type="submission" date="2021-06" db="EMBL/GenBank/DDBJ databases">
        <authorList>
            <person name="Ellington A.J."/>
            <person name="Bryan N.C."/>
            <person name="Christner B.C."/>
            <person name="Reisch C.R."/>
        </authorList>
    </citation>
    <scope>NUCLEOTIDE SEQUENCE</scope>
    <source>
        <strain evidence="1">L6-1</strain>
    </source>
</reference>
<organism evidence="1 2">
    <name type="scientific">Curtobacterium aetherium</name>
    <dbReference type="NCBI Taxonomy" id="2841594"/>
    <lineage>
        <taxon>Bacteria</taxon>
        <taxon>Bacillati</taxon>
        <taxon>Actinomycetota</taxon>
        <taxon>Actinomycetes</taxon>
        <taxon>Micrococcales</taxon>
        <taxon>Microbacteriaceae</taxon>
        <taxon>Curtobacterium</taxon>
    </lineage>
</organism>
<protein>
    <submittedName>
        <fullName evidence="1">Uncharacterized protein</fullName>
    </submittedName>
</protein>
<accession>A0ACD1E2S4</accession>
<keyword evidence="2" id="KW-1185">Reference proteome</keyword>
<evidence type="ECO:0000313" key="1">
    <source>
        <dbReference type="EMBL" id="QWS33059.1"/>
    </source>
</evidence>
<gene>
    <name evidence="1" type="ORF">KM842_12470</name>
</gene>
<dbReference type="Proteomes" id="UP000681794">
    <property type="component" value="Chromosome"/>
</dbReference>